<dbReference type="Proteomes" id="UP000002668">
    <property type="component" value="Genome"/>
</dbReference>
<name>E5A244_LEPMJ</name>
<dbReference type="AlphaFoldDB" id="E5A244"/>
<evidence type="ECO:0000313" key="2">
    <source>
        <dbReference type="Proteomes" id="UP000002668"/>
    </source>
</evidence>
<dbReference type="EMBL" id="FP929132">
    <property type="protein sequence ID" value="CBX97761.1"/>
    <property type="molecule type" value="Genomic_DNA"/>
</dbReference>
<keyword evidence="2" id="KW-1185">Reference proteome</keyword>
<dbReference type="VEuPathDB" id="FungiDB:LEMA_P091700.1"/>
<dbReference type="HOGENOM" id="CLU_1337716_0_0_1"/>
<dbReference type="InParanoid" id="E5A244"/>
<organism evidence="2">
    <name type="scientific">Leptosphaeria maculans (strain JN3 / isolate v23.1.3 / race Av1-4-5-6-7-8)</name>
    <name type="common">Blackleg fungus</name>
    <name type="synonym">Phoma lingam</name>
    <dbReference type="NCBI Taxonomy" id="985895"/>
    <lineage>
        <taxon>Eukaryota</taxon>
        <taxon>Fungi</taxon>
        <taxon>Dikarya</taxon>
        <taxon>Ascomycota</taxon>
        <taxon>Pezizomycotina</taxon>
        <taxon>Dothideomycetes</taxon>
        <taxon>Pleosporomycetidae</taxon>
        <taxon>Pleosporales</taxon>
        <taxon>Pleosporineae</taxon>
        <taxon>Leptosphaeriaceae</taxon>
        <taxon>Plenodomus</taxon>
        <taxon>Plenodomus lingam/Leptosphaeria maculans species complex</taxon>
    </lineage>
</organism>
<reference evidence="2" key="1">
    <citation type="journal article" date="2011" name="Nat. Commun.">
        <title>Effector diversification within compartments of the Leptosphaeria maculans genome affected by Repeat-Induced Point mutations.</title>
        <authorList>
            <person name="Rouxel T."/>
            <person name="Grandaubert J."/>
            <person name="Hane J.K."/>
            <person name="Hoede C."/>
            <person name="van de Wouw A.P."/>
            <person name="Couloux A."/>
            <person name="Dominguez V."/>
            <person name="Anthouard V."/>
            <person name="Bally P."/>
            <person name="Bourras S."/>
            <person name="Cozijnsen A.J."/>
            <person name="Ciuffetti L.M."/>
            <person name="Degrave A."/>
            <person name="Dilmaghani A."/>
            <person name="Duret L."/>
            <person name="Fudal I."/>
            <person name="Goodwin S.B."/>
            <person name="Gout L."/>
            <person name="Glaser N."/>
            <person name="Linglin J."/>
            <person name="Kema G.H.J."/>
            <person name="Lapalu N."/>
            <person name="Lawrence C.B."/>
            <person name="May K."/>
            <person name="Meyer M."/>
            <person name="Ollivier B."/>
            <person name="Poulain J."/>
            <person name="Schoch C.L."/>
            <person name="Simon A."/>
            <person name="Spatafora J.W."/>
            <person name="Stachowiak A."/>
            <person name="Turgeon B.G."/>
            <person name="Tyler B.M."/>
            <person name="Vincent D."/>
            <person name="Weissenbach J."/>
            <person name="Amselem J."/>
            <person name="Quesneville H."/>
            <person name="Oliver R.P."/>
            <person name="Wincker P."/>
            <person name="Balesdent M.-H."/>
            <person name="Howlett B.J."/>
        </authorList>
    </citation>
    <scope>NUCLEOTIDE SEQUENCE [LARGE SCALE GENOMIC DNA]</scope>
    <source>
        <strain evidence="2">JN3 / isolate v23.1.3 / race Av1-4-5-6-7-8</strain>
    </source>
</reference>
<proteinExistence type="predicted"/>
<accession>E5A244</accession>
<protein>
    <submittedName>
        <fullName evidence="1">Predicted protein</fullName>
    </submittedName>
</protein>
<evidence type="ECO:0000313" key="1">
    <source>
        <dbReference type="EMBL" id="CBX97761.1"/>
    </source>
</evidence>
<sequence length="205" mass="24003">MVPQHSIGPRHHGLHMRLSRVERQPLARLQGCCPVLPEWSVLARSVDRQYLLPKLEENYERGVVACWRTSMKSLRMVWTMAAEMTPSVNESHVQYATPEQEANAMGETVKGDRMEWNGMEWVDEWMNGLAVRRGRLPRGRQNRYKPRGKWMQFLANLKEKAKSGTGFSVSIYFVRMRQAVAWDEYRGFFRIMDKVELRFQNLVAS</sequence>
<gene>
    <name evidence="1" type="ORF">LEMA_P091700.1</name>
</gene>